<protein>
    <submittedName>
        <fullName evidence="2">TraB/GumN family protein</fullName>
    </submittedName>
</protein>
<dbReference type="Proteomes" id="UP000228945">
    <property type="component" value="Chromosome"/>
</dbReference>
<dbReference type="KEGG" id="cmb:CSW64_00965"/>
<name>A0A2D2ASX7_9CAUL</name>
<accession>A0A2D2ASX7</accession>
<evidence type="ECO:0000256" key="1">
    <source>
        <dbReference type="SAM" id="SignalP"/>
    </source>
</evidence>
<dbReference type="Pfam" id="PF01963">
    <property type="entry name" value="TraB_PrgY_gumN"/>
    <property type="match status" value="1"/>
</dbReference>
<dbReference type="CDD" id="cd14789">
    <property type="entry name" value="Tiki"/>
    <property type="match status" value="1"/>
</dbReference>
<proteinExistence type="predicted"/>
<dbReference type="OrthoDB" id="9806326at2"/>
<dbReference type="InterPro" id="IPR002816">
    <property type="entry name" value="TraB/PrgY/GumN_fam"/>
</dbReference>
<dbReference type="PANTHER" id="PTHR40590:SF1">
    <property type="entry name" value="CYTOPLASMIC PROTEIN"/>
    <property type="match status" value="1"/>
</dbReference>
<gene>
    <name evidence="2" type="ORF">CSW64_00965</name>
</gene>
<dbReference type="RefSeq" id="WP_099620334.1">
    <property type="nucleotide sequence ID" value="NZ_CP024201.1"/>
</dbReference>
<organism evidence="2 3">
    <name type="scientific">Caulobacter mirabilis</name>
    <dbReference type="NCBI Taxonomy" id="69666"/>
    <lineage>
        <taxon>Bacteria</taxon>
        <taxon>Pseudomonadati</taxon>
        <taxon>Pseudomonadota</taxon>
        <taxon>Alphaproteobacteria</taxon>
        <taxon>Caulobacterales</taxon>
        <taxon>Caulobacteraceae</taxon>
        <taxon>Caulobacter</taxon>
    </lineage>
</organism>
<dbReference type="InterPro" id="IPR047111">
    <property type="entry name" value="YbaP-like"/>
</dbReference>
<sequence>MTSKRALLSTVLSLLALASASPATAEPATWTVKDADSRILLFGSVHVLPPELAWRPKALDDALAQADDLWFETDVGGAGVTESGLLARRHGTRPAGAGLLATLSPAGRARLERVCARLGLAPVALDGLRPWLAEVTLSVAALAAQGAGVEAGVERSLLDAAPRAERKMLESPTEQIAFFADAPEADQLASLEDTLRQLDEDPAFYDRLIRAWVAGDLKTIEALGLEPLKTASPVLYQRLIVERNRRWVAAIRKRLAGAGETVIVVGAGHLVGPDGVPALLRAQGIEVEGPQ</sequence>
<keyword evidence="1" id="KW-0732">Signal</keyword>
<dbReference type="AlphaFoldDB" id="A0A2D2ASX7"/>
<dbReference type="PANTHER" id="PTHR40590">
    <property type="entry name" value="CYTOPLASMIC PROTEIN-RELATED"/>
    <property type="match status" value="1"/>
</dbReference>
<evidence type="ECO:0000313" key="3">
    <source>
        <dbReference type="Proteomes" id="UP000228945"/>
    </source>
</evidence>
<dbReference type="EMBL" id="CP024201">
    <property type="protein sequence ID" value="ATQ41077.1"/>
    <property type="molecule type" value="Genomic_DNA"/>
</dbReference>
<reference evidence="2 3" key="1">
    <citation type="submission" date="2017-10" db="EMBL/GenBank/DDBJ databases">
        <title>Genome sequence of Caulobacter mirabilis FWC38.</title>
        <authorList>
            <person name="Fiebig A."/>
            <person name="Crosson S."/>
        </authorList>
    </citation>
    <scope>NUCLEOTIDE SEQUENCE [LARGE SCALE GENOMIC DNA]</scope>
    <source>
        <strain evidence="2 3">FWC 38</strain>
    </source>
</reference>
<feature type="chain" id="PRO_5013595079" evidence="1">
    <location>
        <begin position="26"/>
        <end position="291"/>
    </location>
</feature>
<keyword evidence="3" id="KW-1185">Reference proteome</keyword>
<evidence type="ECO:0000313" key="2">
    <source>
        <dbReference type="EMBL" id="ATQ41077.1"/>
    </source>
</evidence>
<feature type="signal peptide" evidence="1">
    <location>
        <begin position="1"/>
        <end position="25"/>
    </location>
</feature>